<organism evidence="1 2">
    <name type="scientific">Ixodes persulcatus</name>
    <name type="common">Taiga tick</name>
    <dbReference type="NCBI Taxonomy" id="34615"/>
    <lineage>
        <taxon>Eukaryota</taxon>
        <taxon>Metazoa</taxon>
        <taxon>Ecdysozoa</taxon>
        <taxon>Arthropoda</taxon>
        <taxon>Chelicerata</taxon>
        <taxon>Arachnida</taxon>
        <taxon>Acari</taxon>
        <taxon>Parasitiformes</taxon>
        <taxon>Ixodida</taxon>
        <taxon>Ixodoidea</taxon>
        <taxon>Ixodidae</taxon>
        <taxon>Ixodinae</taxon>
        <taxon>Ixodes</taxon>
    </lineage>
</organism>
<dbReference type="EMBL" id="JABSTQ010010023">
    <property type="protein sequence ID" value="KAG0424047.1"/>
    <property type="molecule type" value="Genomic_DNA"/>
</dbReference>
<protein>
    <submittedName>
        <fullName evidence="1">Uncharacterized protein</fullName>
    </submittedName>
</protein>
<sequence>MSYPGLAPPPPFLQKPGRPSLPWEEWEQTFTVYLLASGAAECPPERRKAILLHCLGAEGQRVFRTLPAGSSAAAPAVQDKPTAATTDVYKSALAALRKQFSTSCNVVVERHRFHRRNQHAGESVHDFVAALRQLVFALFVQFTR</sequence>
<reference evidence="1 2" key="1">
    <citation type="journal article" date="2020" name="Cell">
        <title>Large-Scale Comparative Analyses of Tick Genomes Elucidate Their Genetic Diversity and Vector Capacities.</title>
        <authorList>
            <consortium name="Tick Genome and Microbiome Consortium (TIGMIC)"/>
            <person name="Jia N."/>
            <person name="Wang J."/>
            <person name="Shi W."/>
            <person name="Du L."/>
            <person name="Sun Y."/>
            <person name="Zhan W."/>
            <person name="Jiang J.F."/>
            <person name="Wang Q."/>
            <person name="Zhang B."/>
            <person name="Ji P."/>
            <person name="Bell-Sakyi L."/>
            <person name="Cui X.M."/>
            <person name="Yuan T.T."/>
            <person name="Jiang B.G."/>
            <person name="Yang W.F."/>
            <person name="Lam T.T."/>
            <person name="Chang Q.C."/>
            <person name="Ding S.J."/>
            <person name="Wang X.J."/>
            <person name="Zhu J.G."/>
            <person name="Ruan X.D."/>
            <person name="Zhao L."/>
            <person name="Wei J.T."/>
            <person name="Ye R.Z."/>
            <person name="Que T.C."/>
            <person name="Du C.H."/>
            <person name="Zhou Y.H."/>
            <person name="Cheng J.X."/>
            <person name="Dai P.F."/>
            <person name="Guo W.B."/>
            <person name="Han X.H."/>
            <person name="Huang E.J."/>
            <person name="Li L.F."/>
            <person name="Wei W."/>
            <person name="Gao Y.C."/>
            <person name="Liu J.Z."/>
            <person name="Shao H.Z."/>
            <person name="Wang X."/>
            <person name="Wang C.C."/>
            <person name="Yang T.C."/>
            <person name="Huo Q.B."/>
            <person name="Li W."/>
            <person name="Chen H.Y."/>
            <person name="Chen S.E."/>
            <person name="Zhou L.G."/>
            <person name="Ni X.B."/>
            <person name="Tian J.H."/>
            <person name="Sheng Y."/>
            <person name="Liu T."/>
            <person name="Pan Y.S."/>
            <person name="Xia L.Y."/>
            <person name="Li J."/>
            <person name="Zhao F."/>
            <person name="Cao W.C."/>
        </authorList>
    </citation>
    <scope>NUCLEOTIDE SEQUENCE [LARGE SCALE GENOMIC DNA]</scope>
    <source>
        <strain evidence="1">Iper-2018</strain>
    </source>
</reference>
<evidence type="ECO:0000313" key="1">
    <source>
        <dbReference type="EMBL" id="KAG0424047.1"/>
    </source>
</evidence>
<dbReference type="Proteomes" id="UP000805193">
    <property type="component" value="Unassembled WGS sequence"/>
</dbReference>
<name>A0AC60PTR8_IXOPE</name>
<accession>A0AC60PTR8</accession>
<comment type="caution">
    <text evidence="1">The sequence shown here is derived from an EMBL/GenBank/DDBJ whole genome shotgun (WGS) entry which is preliminary data.</text>
</comment>
<proteinExistence type="predicted"/>
<evidence type="ECO:0000313" key="2">
    <source>
        <dbReference type="Proteomes" id="UP000805193"/>
    </source>
</evidence>
<keyword evidence="2" id="KW-1185">Reference proteome</keyword>
<gene>
    <name evidence="1" type="ORF">HPB47_000192</name>
</gene>